<evidence type="ECO:0000313" key="7">
    <source>
        <dbReference type="Proteomes" id="UP000031637"/>
    </source>
</evidence>
<keyword evidence="4 5" id="KW-0694">RNA-binding</keyword>
<keyword evidence="3 5" id="KW-0699">rRNA-binding</keyword>
<dbReference type="GO" id="GO:0005829">
    <property type="term" value="C:cytosol"/>
    <property type="evidence" value="ECO:0007669"/>
    <property type="project" value="TreeGrafter"/>
</dbReference>
<dbReference type="GO" id="GO:1902626">
    <property type="term" value="P:assembly of large subunit precursor of preribosome"/>
    <property type="evidence" value="ECO:0007669"/>
    <property type="project" value="UniProtKB-UniRule"/>
</dbReference>
<evidence type="ECO:0000256" key="4">
    <source>
        <dbReference type="ARBA" id="ARBA00022884"/>
    </source>
</evidence>
<dbReference type="HOGENOM" id="CLU_106757_1_0_4"/>
<keyword evidence="2 5" id="KW-0690">Ribosome biogenesis</keyword>
<protein>
    <recommendedName>
        <fullName evidence="5">Dual-action ribosomal maturation protein DarP</fullName>
    </recommendedName>
    <alternativeName>
        <fullName evidence="5">Large ribosomal subunit assembly factor DarP</fullName>
    </alternativeName>
</protein>
<gene>
    <name evidence="5" type="primary">darP</name>
    <name evidence="6" type="ORF">SUTH_00693</name>
</gene>
<evidence type="ECO:0000313" key="6">
    <source>
        <dbReference type="EMBL" id="BAO28503.1"/>
    </source>
</evidence>
<dbReference type="PIRSF" id="PIRSF016183">
    <property type="entry name" value="UCP016183"/>
    <property type="match status" value="1"/>
</dbReference>
<comment type="subcellular location">
    <subcellularLocation>
        <location evidence="5">Cytoplasm</location>
    </subcellularLocation>
    <text evidence="5">Associates with late stage pre-50S ribosomal subunits.</text>
</comment>
<proteinExistence type="inferred from homology"/>
<dbReference type="EMBL" id="AP012547">
    <property type="protein sequence ID" value="BAO28503.1"/>
    <property type="molecule type" value="Genomic_DNA"/>
</dbReference>
<dbReference type="HAMAP" id="MF_00765">
    <property type="entry name" value="DarP"/>
    <property type="match status" value="1"/>
</dbReference>
<dbReference type="Gene3D" id="1.10.60.30">
    <property type="entry name" value="PSPTO4464-like domains"/>
    <property type="match status" value="2"/>
</dbReference>
<reference evidence="6 7" key="1">
    <citation type="journal article" date="2014" name="Syst. Appl. Microbiol.">
        <title>Complete genomes of freshwater sulfur oxidizers Sulfuricella denitrificans skB26 and Sulfuritalea hydrogenivorans sk43H: genetic insights into the sulfur oxidation pathway of betaproteobacteria.</title>
        <authorList>
            <person name="Watanabe T."/>
            <person name="Kojima H."/>
            <person name="Fukui M."/>
        </authorList>
    </citation>
    <scope>NUCLEOTIDE SEQUENCE [LARGE SCALE GENOMIC DNA]</scope>
    <source>
        <strain evidence="6">DSM22779</strain>
    </source>
</reference>
<dbReference type="Proteomes" id="UP000031637">
    <property type="component" value="Chromosome"/>
</dbReference>
<dbReference type="InterPro" id="IPR023153">
    <property type="entry name" value="DarP_sf"/>
</dbReference>
<sequence length="187" mass="21521">MANSGYFAVDDIYNEPDAYSGPSKSQLKREMTALQDLGAELVALSKDRLAKIEMPERLRDALLDAQRFTKHEAKRRQMQYIGKIMRDIDAAPLRAAMDEIKGVSEAANIRQHQLERLRTRLMEDEAVFSEVARDYPHADMQHLRQLRRNALKEAQQGKPPRAYRELFRELRALEGKPETDDAADENP</sequence>
<dbReference type="GO" id="GO:0043022">
    <property type="term" value="F:ribosome binding"/>
    <property type="evidence" value="ECO:0007669"/>
    <property type="project" value="UniProtKB-UniRule"/>
</dbReference>
<dbReference type="KEGG" id="shd:SUTH_00693"/>
<keyword evidence="7" id="KW-1185">Reference proteome</keyword>
<dbReference type="STRING" id="1223802.SUTH_00693"/>
<dbReference type="InterPro" id="IPR006839">
    <property type="entry name" value="DarP"/>
</dbReference>
<evidence type="ECO:0000256" key="5">
    <source>
        <dbReference type="HAMAP-Rule" id="MF_00765"/>
    </source>
</evidence>
<comment type="similarity">
    <text evidence="5">Belongs to the DarP family.</text>
</comment>
<dbReference type="AlphaFoldDB" id="W0SFL8"/>
<keyword evidence="1 5" id="KW-0963">Cytoplasm</keyword>
<name>W0SFL8_9PROT</name>
<evidence type="ECO:0000256" key="2">
    <source>
        <dbReference type="ARBA" id="ARBA00022517"/>
    </source>
</evidence>
<dbReference type="SUPFAM" id="SSF158710">
    <property type="entry name" value="PSPTO4464-like"/>
    <property type="match status" value="1"/>
</dbReference>
<dbReference type="NCBIfam" id="NF003593">
    <property type="entry name" value="PRK05255.1-1"/>
    <property type="match status" value="1"/>
</dbReference>
<dbReference type="PANTHER" id="PTHR38101">
    <property type="entry name" value="UPF0307 PROTEIN YJGA"/>
    <property type="match status" value="1"/>
</dbReference>
<dbReference type="Pfam" id="PF04751">
    <property type="entry name" value="DarP"/>
    <property type="match status" value="1"/>
</dbReference>
<dbReference type="PANTHER" id="PTHR38101:SF1">
    <property type="entry name" value="UPF0307 PROTEIN YJGA"/>
    <property type="match status" value="1"/>
</dbReference>
<evidence type="ECO:0000256" key="3">
    <source>
        <dbReference type="ARBA" id="ARBA00022730"/>
    </source>
</evidence>
<accession>W0SFL8</accession>
<dbReference type="GO" id="GO:0019843">
    <property type="term" value="F:rRNA binding"/>
    <property type="evidence" value="ECO:0007669"/>
    <property type="project" value="UniProtKB-UniRule"/>
</dbReference>
<organism evidence="6 7">
    <name type="scientific">Sulfuritalea hydrogenivorans sk43H</name>
    <dbReference type="NCBI Taxonomy" id="1223802"/>
    <lineage>
        <taxon>Bacteria</taxon>
        <taxon>Pseudomonadati</taxon>
        <taxon>Pseudomonadota</taxon>
        <taxon>Betaproteobacteria</taxon>
        <taxon>Nitrosomonadales</taxon>
        <taxon>Sterolibacteriaceae</taxon>
        <taxon>Sulfuritalea</taxon>
    </lineage>
</organism>
<evidence type="ECO:0000256" key="1">
    <source>
        <dbReference type="ARBA" id="ARBA00022490"/>
    </source>
</evidence>
<comment type="function">
    <text evidence="5">Member of a network of 50S ribosomal subunit biogenesis factors which assembles along the 30S-50S interface, preventing incorrect 23S rRNA structures from forming. Promotes peptidyl transferase center (PTC) maturation.</text>
</comment>
<dbReference type="CDD" id="cd16331">
    <property type="entry name" value="YjgA-like"/>
    <property type="match status" value="1"/>
</dbReference>